<evidence type="ECO:0000256" key="1">
    <source>
        <dbReference type="ARBA" id="ARBA00001933"/>
    </source>
</evidence>
<dbReference type="GO" id="GO:0000105">
    <property type="term" value="P:L-histidine biosynthetic process"/>
    <property type="evidence" value="ECO:0007669"/>
    <property type="project" value="UniProtKB-UniRule"/>
</dbReference>
<comment type="similarity">
    <text evidence="3 9">Belongs to the class-II pyridoxal-phosphate-dependent aminotransferase family. Histidinol-phosphate aminotransferase subfamily.</text>
</comment>
<organism evidence="11 12">
    <name type="scientific">Desulfobulbus propionicus (strain ATCC 33891 / DSM 2032 / VKM B-1956 / 1pr3)</name>
    <dbReference type="NCBI Taxonomy" id="577650"/>
    <lineage>
        <taxon>Bacteria</taxon>
        <taxon>Pseudomonadati</taxon>
        <taxon>Thermodesulfobacteriota</taxon>
        <taxon>Desulfobulbia</taxon>
        <taxon>Desulfobulbales</taxon>
        <taxon>Desulfobulbaceae</taxon>
        <taxon>Desulfobulbus</taxon>
    </lineage>
</organism>
<accession>A0A7U3YQ83</accession>
<dbReference type="InterPro" id="IPR005861">
    <property type="entry name" value="HisP_aminotrans"/>
</dbReference>
<dbReference type="CDD" id="cd00609">
    <property type="entry name" value="AAT_like"/>
    <property type="match status" value="1"/>
</dbReference>
<dbReference type="InterPro" id="IPR015422">
    <property type="entry name" value="PyrdxlP-dep_Trfase_small"/>
</dbReference>
<evidence type="ECO:0000256" key="9">
    <source>
        <dbReference type="HAMAP-Rule" id="MF_01023"/>
    </source>
</evidence>
<dbReference type="Gene3D" id="3.90.1150.10">
    <property type="entry name" value="Aspartate Aminotransferase, domain 1"/>
    <property type="match status" value="1"/>
</dbReference>
<evidence type="ECO:0000256" key="6">
    <source>
        <dbReference type="ARBA" id="ARBA00022679"/>
    </source>
</evidence>
<comment type="cofactor">
    <cofactor evidence="1 9">
        <name>pyridoxal 5'-phosphate</name>
        <dbReference type="ChEBI" id="CHEBI:597326"/>
    </cofactor>
</comment>
<evidence type="ECO:0000256" key="3">
    <source>
        <dbReference type="ARBA" id="ARBA00007970"/>
    </source>
</evidence>
<dbReference type="Pfam" id="PF00155">
    <property type="entry name" value="Aminotran_1_2"/>
    <property type="match status" value="1"/>
</dbReference>
<dbReference type="PANTHER" id="PTHR43643:SF3">
    <property type="entry name" value="HISTIDINOL-PHOSPHATE AMINOTRANSFERASE"/>
    <property type="match status" value="1"/>
</dbReference>
<evidence type="ECO:0000256" key="2">
    <source>
        <dbReference type="ARBA" id="ARBA00005011"/>
    </source>
</evidence>
<evidence type="ECO:0000256" key="5">
    <source>
        <dbReference type="ARBA" id="ARBA00022576"/>
    </source>
</evidence>
<dbReference type="UniPathway" id="UPA00031">
    <property type="reaction ID" value="UER00012"/>
</dbReference>
<dbReference type="SUPFAM" id="SSF53383">
    <property type="entry name" value="PLP-dependent transferases"/>
    <property type="match status" value="1"/>
</dbReference>
<comment type="subunit">
    <text evidence="4 9">Homodimer.</text>
</comment>
<gene>
    <name evidence="9" type="primary">hisC</name>
    <name evidence="11" type="ordered locus">Despr_3306</name>
</gene>
<proteinExistence type="inferred from homology"/>
<dbReference type="PANTHER" id="PTHR43643">
    <property type="entry name" value="HISTIDINOL-PHOSPHATE AMINOTRANSFERASE 2"/>
    <property type="match status" value="1"/>
</dbReference>
<keyword evidence="5 9" id="KW-0032">Aminotransferase</keyword>
<evidence type="ECO:0000256" key="4">
    <source>
        <dbReference type="ARBA" id="ARBA00011738"/>
    </source>
</evidence>
<keyword evidence="7 9" id="KW-0663">Pyridoxal phosphate</keyword>
<dbReference type="HAMAP" id="MF_01023">
    <property type="entry name" value="HisC_aminotrans_2"/>
    <property type="match status" value="1"/>
</dbReference>
<feature type="domain" description="Aminotransferase class I/classII large" evidence="10">
    <location>
        <begin position="32"/>
        <end position="360"/>
    </location>
</feature>
<dbReference type="InterPro" id="IPR004839">
    <property type="entry name" value="Aminotransferase_I/II_large"/>
</dbReference>
<dbReference type="NCBIfam" id="TIGR01141">
    <property type="entry name" value="hisC"/>
    <property type="match status" value="1"/>
</dbReference>
<dbReference type="GO" id="GO:0004400">
    <property type="term" value="F:histidinol-phosphate transaminase activity"/>
    <property type="evidence" value="ECO:0007669"/>
    <property type="project" value="UniProtKB-UniRule"/>
</dbReference>
<protein>
    <recommendedName>
        <fullName evidence="9">Histidinol-phosphate aminotransferase</fullName>
        <ecNumber evidence="9">2.6.1.9</ecNumber>
    </recommendedName>
    <alternativeName>
        <fullName evidence="9">Imidazole acetol-phosphate transaminase</fullName>
    </alternativeName>
</protein>
<keyword evidence="9" id="KW-0028">Amino-acid biosynthesis</keyword>
<reference evidence="11 12" key="1">
    <citation type="journal article" date="2011" name="Stand. Genomic Sci.">
        <title>Complete genome sequence of Desulfobulbus propionicus type strain (1pr3).</title>
        <authorList>
            <person name="Pagani I."/>
            <person name="Lapidus A."/>
            <person name="Nolan M."/>
            <person name="Lucas S."/>
            <person name="Hammon N."/>
            <person name="Deshpande S."/>
            <person name="Cheng J.F."/>
            <person name="Chertkov O."/>
            <person name="Davenport K."/>
            <person name="Tapia R."/>
            <person name="Han C."/>
            <person name="Goodwin L."/>
            <person name="Pitluck S."/>
            <person name="Liolios K."/>
            <person name="Mavromatis K."/>
            <person name="Ivanova N."/>
            <person name="Mikhailova N."/>
            <person name="Pati A."/>
            <person name="Chen A."/>
            <person name="Palaniappan K."/>
            <person name="Land M."/>
            <person name="Hauser L."/>
            <person name="Chang Y.J."/>
            <person name="Jeffries C.D."/>
            <person name="Detter J.C."/>
            <person name="Brambilla E."/>
            <person name="Kannan K.P."/>
            <person name="Djao O.D."/>
            <person name="Rohde M."/>
            <person name="Pukall R."/>
            <person name="Spring S."/>
            <person name="Goker M."/>
            <person name="Sikorski J."/>
            <person name="Woyke T."/>
            <person name="Bristow J."/>
            <person name="Eisen J.A."/>
            <person name="Markowitz V."/>
            <person name="Hugenholtz P."/>
            <person name="Kyrpides N.C."/>
            <person name="Klenk H.P."/>
        </authorList>
    </citation>
    <scope>NUCLEOTIDE SEQUENCE [LARGE SCALE GENOMIC DNA]</scope>
    <source>
        <strain evidence="12">ATCC 33891 / DSM 2032 / 1pr3</strain>
    </source>
</reference>
<dbReference type="InterPro" id="IPR015424">
    <property type="entry name" value="PyrdxlP-dep_Trfase"/>
</dbReference>
<dbReference type="EC" id="2.6.1.9" evidence="9"/>
<name>A0A7U3YQ83_DESPD</name>
<feature type="modified residue" description="N6-(pyridoxal phosphate)lysine" evidence="9">
    <location>
        <position position="227"/>
    </location>
</feature>
<sequence>MQLPIQPHIAAIVPYPPGKPMDELEREYGVTNAIKLASNENPWGPSPKAVAAIGAMLANLHRYPDGSSYSLTEAVARWMGSASDEIVLGNGSNEVIEFLVKAFVGTGDAVITSHPSFLMYQKFVQVRGGENVIVPLKEMRHDLEAISAAVTDRTRLIFIDNPNNPTGTLISREDFDRFLRSLPQSVIVVVDEAYVDFVDPAVRIDILGYIRQPEQIPAVVSLRTFSKAFGLAGLRVGFGVMHREVAALLHRVRQPFNINLPAQAGALAALDDLEHYQRTLSGTAEGRTWLSAEVAELGCTPYPSHTNFFLIDVQGDATKLYEAMLYKGVIVRSMKAYGYPDFIRITVGTMAENQRFVSALADCLRDLGYGRA</sequence>
<keyword evidence="6 9" id="KW-0808">Transferase</keyword>
<comment type="pathway">
    <text evidence="2 9">Amino-acid biosynthesis; L-histidine biosynthesis; L-histidine from 5-phospho-alpha-D-ribose 1-diphosphate: step 7/9.</text>
</comment>
<dbReference type="AlphaFoldDB" id="A0A7U3YQ83"/>
<dbReference type="Gene3D" id="3.40.640.10">
    <property type="entry name" value="Type I PLP-dependent aspartate aminotransferase-like (Major domain)"/>
    <property type="match status" value="1"/>
</dbReference>
<evidence type="ECO:0000313" key="12">
    <source>
        <dbReference type="Proteomes" id="UP000006365"/>
    </source>
</evidence>
<dbReference type="KEGG" id="dpr:Despr_3306"/>
<keyword evidence="9" id="KW-0368">Histidine biosynthesis</keyword>
<dbReference type="Proteomes" id="UP000006365">
    <property type="component" value="Chromosome"/>
</dbReference>
<evidence type="ECO:0000313" key="11">
    <source>
        <dbReference type="EMBL" id="ADW19433.1"/>
    </source>
</evidence>
<evidence type="ECO:0000256" key="7">
    <source>
        <dbReference type="ARBA" id="ARBA00022898"/>
    </source>
</evidence>
<dbReference type="InterPro" id="IPR015421">
    <property type="entry name" value="PyrdxlP-dep_Trfase_major"/>
</dbReference>
<evidence type="ECO:0000259" key="10">
    <source>
        <dbReference type="Pfam" id="PF00155"/>
    </source>
</evidence>
<dbReference type="InterPro" id="IPR050106">
    <property type="entry name" value="HistidinolP_aminotransfase"/>
</dbReference>
<dbReference type="EMBL" id="CP002364">
    <property type="protein sequence ID" value="ADW19433.1"/>
    <property type="molecule type" value="Genomic_DNA"/>
</dbReference>
<dbReference type="RefSeq" id="WP_015725957.1">
    <property type="nucleotide sequence ID" value="NC_014972.1"/>
</dbReference>
<dbReference type="InterPro" id="IPR001917">
    <property type="entry name" value="Aminotrans_II_pyridoxalP_BS"/>
</dbReference>
<dbReference type="GO" id="GO:0030170">
    <property type="term" value="F:pyridoxal phosphate binding"/>
    <property type="evidence" value="ECO:0007669"/>
    <property type="project" value="InterPro"/>
</dbReference>
<evidence type="ECO:0000256" key="8">
    <source>
        <dbReference type="ARBA" id="ARBA00047481"/>
    </source>
</evidence>
<comment type="catalytic activity">
    <reaction evidence="8 9">
        <text>L-histidinol phosphate + 2-oxoglutarate = 3-(imidazol-4-yl)-2-oxopropyl phosphate + L-glutamate</text>
        <dbReference type="Rhea" id="RHEA:23744"/>
        <dbReference type="ChEBI" id="CHEBI:16810"/>
        <dbReference type="ChEBI" id="CHEBI:29985"/>
        <dbReference type="ChEBI" id="CHEBI:57766"/>
        <dbReference type="ChEBI" id="CHEBI:57980"/>
        <dbReference type="EC" id="2.6.1.9"/>
    </reaction>
</comment>
<dbReference type="PROSITE" id="PS00599">
    <property type="entry name" value="AA_TRANSFER_CLASS_2"/>
    <property type="match status" value="1"/>
</dbReference>
<keyword evidence="12" id="KW-1185">Reference proteome</keyword>